<accession>A0A9N7YDF4</accession>
<dbReference type="EMBL" id="CADEAL010000535">
    <property type="protein sequence ID" value="CAB1421621.1"/>
    <property type="molecule type" value="Genomic_DNA"/>
</dbReference>
<keyword evidence="4" id="KW-1185">Reference proteome</keyword>
<dbReference type="AlphaFoldDB" id="A0A9N7YDF4"/>
<dbReference type="Proteomes" id="UP001153269">
    <property type="component" value="Unassembled WGS sequence"/>
</dbReference>
<feature type="compositionally biased region" description="Basic and acidic residues" evidence="1">
    <location>
        <begin position="47"/>
        <end position="58"/>
    </location>
</feature>
<sequence>MNDLSIRVALKTLLLHHLPGASVTSLSVLLIGRVGHRPCLQKKRKEQRTDVTRTRPSDDTTTWKLN</sequence>
<organism evidence="3 4">
    <name type="scientific">Pleuronectes platessa</name>
    <name type="common">European plaice</name>
    <dbReference type="NCBI Taxonomy" id="8262"/>
    <lineage>
        <taxon>Eukaryota</taxon>
        <taxon>Metazoa</taxon>
        <taxon>Chordata</taxon>
        <taxon>Craniata</taxon>
        <taxon>Vertebrata</taxon>
        <taxon>Euteleostomi</taxon>
        <taxon>Actinopterygii</taxon>
        <taxon>Neopterygii</taxon>
        <taxon>Teleostei</taxon>
        <taxon>Neoteleostei</taxon>
        <taxon>Acanthomorphata</taxon>
        <taxon>Carangaria</taxon>
        <taxon>Pleuronectiformes</taxon>
        <taxon>Pleuronectoidei</taxon>
        <taxon>Pleuronectidae</taxon>
        <taxon>Pleuronectes</taxon>
    </lineage>
</organism>
<keyword evidence="2" id="KW-0812">Transmembrane</keyword>
<evidence type="ECO:0000256" key="1">
    <source>
        <dbReference type="SAM" id="MobiDB-lite"/>
    </source>
</evidence>
<keyword evidence="2" id="KW-0472">Membrane</keyword>
<reference evidence="3" key="1">
    <citation type="submission" date="2020-03" db="EMBL/GenBank/DDBJ databases">
        <authorList>
            <person name="Weist P."/>
        </authorList>
    </citation>
    <scope>NUCLEOTIDE SEQUENCE</scope>
</reference>
<keyword evidence="2" id="KW-1133">Transmembrane helix</keyword>
<name>A0A9N7YDF4_PLEPL</name>
<feature type="transmembrane region" description="Helical" evidence="2">
    <location>
        <begin position="14"/>
        <end position="35"/>
    </location>
</feature>
<protein>
    <submittedName>
        <fullName evidence="3">Uncharacterized protein</fullName>
    </submittedName>
</protein>
<feature type="region of interest" description="Disordered" evidence="1">
    <location>
        <begin position="41"/>
        <end position="66"/>
    </location>
</feature>
<evidence type="ECO:0000256" key="2">
    <source>
        <dbReference type="SAM" id="Phobius"/>
    </source>
</evidence>
<evidence type="ECO:0000313" key="4">
    <source>
        <dbReference type="Proteomes" id="UP001153269"/>
    </source>
</evidence>
<proteinExistence type="predicted"/>
<evidence type="ECO:0000313" key="3">
    <source>
        <dbReference type="EMBL" id="CAB1421621.1"/>
    </source>
</evidence>
<comment type="caution">
    <text evidence="3">The sequence shown here is derived from an EMBL/GenBank/DDBJ whole genome shotgun (WGS) entry which is preliminary data.</text>
</comment>
<gene>
    <name evidence="3" type="ORF">PLEPLA_LOCUS9508</name>
</gene>